<organism evidence="2 3">
    <name type="scientific">Oceanobacillus halophilus</name>
    <dbReference type="NCBI Taxonomy" id="930130"/>
    <lineage>
        <taxon>Bacteria</taxon>
        <taxon>Bacillati</taxon>
        <taxon>Bacillota</taxon>
        <taxon>Bacilli</taxon>
        <taxon>Bacillales</taxon>
        <taxon>Bacillaceae</taxon>
        <taxon>Oceanobacillus</taxon>
    </lineage>
</organism>
<keyword evidence="3" id="KW-1185">Reference proteome</keyword>
<sequence length="160" mass="18141">MLEKNNLMLIIFVLVLLSACGNGTASDNSSNTNQNNKQQTVEINNISANKLIDQEPSNKAKDILKKHDEVTGIKGANTSNKLIIAVQIKHNKRFQLSKIKKELSKELKENFKNFHVELTIDKKIYLELEKLEEKIQSNSIKPGKLGKEIDRITKLSKEKT</sequence>
<proteinExistence type="predicted"/>
<protein>
    <recommendedName>
        <fullName evidence="4">Sporulation protein</fullName>
    </recommendedName>
</protein>
<evidence type="ECO:0000313" key="3">
    <source>
        <dbReference type="Proteomes" id="UP000269301"/>
    </source>
</evidence>
<name>A0A495ABD5_9BACI</name>
<gene>
    <name evidence="2" type="ORF">D8M06_00505</name>
</gene>
<evidence type="ECO:0000313" key="2">
    <source>
        <dbReference type="EMBL" id="RKQ37318.1"/>
    </source>
</evidence>
<feature type="chain" id="PRO_5019858435" description="Sporulation protein" evidence="1">
    <location>
        <begin position="26"/>
        <end position="160"/>
    </location>
</feature>
<dbReference type="Proteomes" id="UP000269301">
    <property type="component" value="Unassembled WGS sequence"/>
</dbReference>
<dbReference type="RefSeq" id="WP_121202401.1">
    <property type="nucleotide sequence ID" value="NZ_RBZP01000001.1"/>
</dbReference>
<evidence type="ECO:0000256" key="1">
    <source>
        <dbReference type="SAM" id="SignalP"/>
    </source>
</evidence>
<reference evidence="2 3" key="1">
    <citation type="journal article" date="2016" name="Int. J. Syst. Evol. Microbiol.">
        <title>Oceanobacillus halophilus sp. nov., a novel moderately halophilic bacterium from a hypersaline lake.</title>
        <authorList>
            <person name="Amoozegar M.A."/>
            <person name="Bagheri M."/>
            <person name="Makhdoumi A."/>
            <person name="Nikou M.M."/>
            <person name="Fazeli S.A.S."/>
            <person name="Schumann P."/>
            <person name="Sproer C."/>
            <person name="Sanchez-Porro C."/>
            <person name="Ventosa A."/>
        </authorList>
    </citation>
    <scope>NUCLEOTIDE SEQUENCE [LARGE SCALE GENOMIC DNA]</scope>
    <source>
        <strain evidence="2 3">DSM 23996</strain>
    </source>
</reference>
<feature type="signal peptide" evidence="1">
    <location>
        <begin position="1"/>
        <end position="25"/>
    </location>
</feature>
<keyword evidence="1" id="KW-0732">Signal</keyword>
<dbReference type="OrthoDB" id="2967160at2"/>
<dbReference type="PROSITE" id="PS51257">
    <property type="entry name" value="PROKAR_LIPOPROTEIN"/>
    <property type="match status" value="1"/>
</dbReference>
<evidence type="ECO:0008006" key="4">
    <source>
        <dbReference type="Google" id="ProtNLM"/>
    </source>
</evidence>
<dbReference type="AlphaFoldDB" id="A0A495ABD5"/>
<accession>A0A495ABD5</accession>
<dbReference type="EMBL" id="RBZP01000001">
    <property type="protein sequence ID" value="RKQ37318.1"/>
    <property type="molecule type" value="Genomic_DNA"/>
</dbReference>
<comment type="caution">
    <text evidence="2">The sequence shown here is derived from an EMBL/GenBank/DDBJ whole genome shotgun (WGS) entry which is preliminary data.</text>
</comment>